<dbReference type="EMBL" id="KV417520">
    <property type="protein sequence ID" value="KZP25575.1"/>
    <property type="molecule type" value="Genomic_DNA"/>
</dbReference>
<accession>A0A166P0M0</accession>
<dbReference type="Pfam" id="PF24016">
    <property type="entry name" value="DUF7330"/>
    <property type="match status" value="1"/>
</dbReference>
<dbReference type="InterPro" id="IPR055754">
    <property type="entry name" value="DUF7330"/>
</dbReference>
<evidence type="ECO:0000259" key="2">
    <source>
        <dbReference type="Pfam" id="PF24016"/>
    </source>
</evidence>
<proteinExistence type="predicted"/>
<dbReference type="OrthoDB" id="2593559at2759"/>
<sequence>MMINEKDQSILNDGPVPRPPPISELPPYDENAYPVSVAPHPLPSRGLEVDTVNQLHIRRRRGDVTGTYAVDPLLYVPGKQNRKGGCCSSKQAADASFRSKHGAVSLNLATKGNPNEPSKAFVEVITRRGSINVDLFSLQPGKNIHLDAYSRRGHILVLIPRNFRGAIHIRGRKNGHQILPALSMASRVLKSTHQENLILVGEPSPSTSGDGTDFLELRSRHGKITVGYTGDDAYQPDDTSFWQKFFGGGKA</sequence>
<organism evidence="3">
    <name type="scientific">Athelia psychrophila</name>
    <dbReference type="NCBI Taxonomy" id="1759441"/>
    <lineage>
        <taxon>Eukaryota</taxon>
        <taxon>Fungi</taxon>
        <taxon>Dikarya</taxon>
        <taxon>Basidiomycota</taxon>
        <taxon>Agaricomycotina</taxon>
        <taxon>Agaricomycetes</taxon>
        <taxon>Agaricomycetidae</taxon>
        <taxon>Atheliales</taxon>
        <taxon>Atheliaceae</taxon>
        <taxon>Athelia</taxon>
    </lineage>
</organism>
<feature type="region of interest" description="Disordered" evidence="1">
    <location>
        <begin position="1"/>
        <end position="39"/>
    </location>
</feature>
<name>A0A166P0M0_9AGAM</name>
<gene>
    <name evidence="3" type="ORF">FIBSPDRAFT_783140</name>
</gene>
<protein>
    <recommendedName>
        <fullName evidence="2">DUF7330 domain-containing protein</fullName>
    </recommendedName>
</protein>
<reference evidence="3" key="1">
    <citation type="journal article" date="2016" name="Mol. Biol. Evol.">
        <title>Comparative Genomics of Early-Diverging Mushroom-Forming Fungi Provides Insights into the Origins of Lignocellulose Decay Capabilities.</title>
        <authorList>
            <person name="Nagy L.G."/>
            <person name="Riley R."/>
            <person name="Tritt A."/>
            <person name="Adam C."/>
            <person name="Daum C."/>
            <person name="Floudas D."/>
            <person name="Sun H."/>
            <person name="Yadav J.S."/>
            <person name="Pangilinan J."/>
            <person name="Larsson K.H."/>
            <person name="Matsuura K."/>
            <person name="Barry K."/>
            <person name="Labutti K."/>
            <person name="Kuo R."/>
            <person name="Ohm R.A."/>
            <person name="Bhattacharya S.S."/>
            <person name="Shirouzu T."/>
            <person name="Yoshinaga Y."/>
            <person name="Martin F.M."/>
            <person name="Grigoriev I.V."/>
            <person name="Hibbett D.S."/>
        </authorList>
    </citation>
    <scope>NUCLEOTIDE SEQUENCE [LARGE SCALE GENOMIC DNA]</scope>
    <source>
        <strain evidence="3">CBS 109695</strain>
    </source>
</reference>
<evidence type="ECO:0000313" key="3">
    <source>
        <dbReference type="EMBL" id="KZP25575.1"/>
    </source>
</evidence>
<evidence type="ECO:0000256" key="1">
    <source>
        <dbReference type="SAM" id="MobiDB-lite"/>
    </source>
</evidence>
<dbReference type="AlphaFoldDB" id="A0A166P0M0"/>
<feature type="domain" description="DUF7330" evidence="2">
    <location>
        <begin position="53"/>
        <end position="230"/>
    </location>
</feature>